<gene>
    <name evidence="7" type="ORF">Q9L58_001462</name>
</gene>
<dbReference type="InterPro" id="IPR009311">
    <property type="entry name" value="IFI6/IFI27-like"/>
</dbReference>
<keyword evidence="3 6" id="KW-0812">Transmembrane</keyword>
<comment type="similarity">
    <text evidence="2">Belongs to the IFI6/IFI27 family.</text>
</comment>
<proteinExistence type="inferred from homology"/>
<feature type="transmembrane region" description="Helical" evidence="6">
    <location>
        <begin position="85"/>
        <end position="103"/>
    </location>
</feature>
<evidence type="ECO:0000256" key="6">
    <source>
        <dbReference type="SAM" id="Phobius"/>
    </source>
</evidence>
<keyword evidence="5 6" id="KW-0472">Membrane</keyword>
<dbReference type="EMBL" id="JBBBZM010000011">
    <property type="protein sequence ID" value="KAL0639434.1"/>
    <property type="molecule type" value="Genomic_DNA"/>
</dbReference>
<accession>A0ABR3GU36</accession>
<protein>
    <submittedName>
        <fullName evidence="7">Uncharacterized protein</fullName>
    </submittedName>
</protein>
<evidence type="ECO:0000256" key="4">
    <source>
        <dbReference type="ARBA" id="ARBA00022989"/>
    </source>
</evidence>
<dbReference type="Pfam" id="PF06140">
    <property type="entry name" value="Ifi-6-16"/>
    <property type="match status" value="1"/>
</dbReference>
<evidence type="ECO:0000256" key="5">
    <source>
        <dbReference type="ARBA" id="ARBA00023136"/>
    </source>
</evidence>
<feature type="transmembrane region" description="Helical" evidence="6">
    <location>
        <begin position="110"/>
        <end position="133"/>
    </location>
</feature>
<evidence type="ECO:0000256" key="1">
    <source>
        <dbReference type="ARBA" id="ARBA00004141"/>
    </source>
</evidence>
<feature type="transmembrane region" description="Helical" evidence="6">
    <location>
        <begin position="51"/>
        <end position="73"/>
    </location>
</feature>
<dbReference type="Gene3D" id="6.10.110.10">
    <property type="match status" value="1"/>
</dbReference>
<keyword evidence="4 6" id="KW-1133">Transmembrane helix</keyword>
<dbReference type="Proteomes" id="UP001447188">
    <property type="component" value="Unassembled WGS sequence"/>
</dbReference>
<evidence type="ECO:0000256" key="2">
    <source>
        <dbReference type="ARBA" id="ARBA00007262"/>
    </source>
</evidence>
<name>A0ABR3GU36_9PEZI</name>
<keyword evidence="8" id="KW-1185">Reference proteome</keyword>
<comment type="subcellular location">
    <subcellularLocation>
        <location evidence="1">Membrane</location>
        <topology evidence="1">Multi-pass membrane protein</topology>
    </subcellularLocation>
</comment>
<evidence type="ECO:0000313" key="8">
    <source>
        <dbReference type="Proteomes" id="UP001447188"/>
    </source>
</evidence>
<evidence type="ECO:0000313" key="7">
    <source>
        <dbReference type="EMBL" id="KAL0639434.1"/>
    </source>
</evidence>
<organism evidence="7 8">
    <name type="scientific">Discina gigas</name>
    <dbReference type="NCBI Taxonomy" id="1032678"/>
    <lineage>
        <taxon>Eukaryota</taxon>
        <taxon>Fungi</taxon>
        <taxon>Dikarya</taxon>
        <taxon>Ascomycota</taxon>
        <taxon>Pezizomycotina</taxon>
        <taxon>Pezizomycetes</taxon>
        <taxon>Pezizales</taxon>
        <taxon>Discinaceae</taxon>
        <taxon>Discina</taxon>
    </lineage>
</organism>
<sequence length="148" mass="15887">MGFWGNIFRRIRKALLPVCRTIKTTFKYTLRKLSAAGKAIIDYAIENPWKFGISSILIVGGILVLVVPVAVGFGTGGVALGSSAAVWQASIGNVVANSLFAVLQSLTMTGVFYWIGSVMVVVGVAILAVARLWNWFFGGNDDSDKKDT</sequence>
<reference evidence="7 8" key="1">
    <citation type="submission" date="2024-02" db="EMBL/GenBank/DDBJ databases">
        <title>Discinaceae phylogenomics.</title>
        <authorList>
            <person name="Dirks A.C."/>
            <person name="James T.Y."/>
        </authorList>
    </citation>
    <scope>NUCLEOTIDE SEQUENCE [LARGE SCALE GENOMIC DNA]</scope>
    <source>
        <strain evidence="7 8">ACD0624</strain>
    </source>
</reference>
<comment type="caution">
    <text evidence="7">The sequence shown here is derived from an EMBL/GenBank/DDBJ whole genome shotgun (WGS) entry which is preliminary data.</text>
</comment>
<evidence type="ECO:0000256" key="3">
    <source>
        <dbReference type="ARBA" id="ARBA00022692"/>
    </source>
</evidence>
<dbReference type="InterPro" id="IPR038213">
    <property type="entry name" value="IFI6/IFI27-like_sf"/>
</dbReference>